<evidence type="ECO:0000313" key="4">
    <source>
        <dbReference type="EMBL" id="CAF1146125.1"/>
    </source>
</evidence>
<evidence type="ECO:0000313" key="6">
    <source>
        <dbReference type="Proteomes" id="UP000663882"/>
    </source>
</evidence>
<dbReference type="Gene3D" id="3.90.245.10">
    <property type="entry name" value="Ribonucleoside hydrolase-like"/>
    <property type="match status" value="1"/>
</dbReference>
<dbReference type="PANTHER" id="PTHR46190:SF1">
    <property type="entry name" value="SI:CH211-201H21.5"/>
    <property type="match status" value="1"/>
</dbReference>
<feature type="domain" description="Inosine/uridine-preferring nucleoside hydrolase" evidence="2">
    <location>
        <begin position="20"/>
        <end position="321"/>
    </location>
</feature>
<dbReference type="CDD" id="cd02649">
    <property type="entry name" value="nuc_hydro_CeIAG"/>
    <property type="match status" value="1"/>
</dbReference>
<dbReference type="OrthoDB" id="432381at2759"/>
<dbReference type="InterPro" id="IPR036452">
    <property type="entry name" value="Ribo_hydro-like"/>
</dbReference>
<dbReference type="Proteomes" id="UP000663874">
    <property type="component" value="Unassembled WGS sequence"/>
</dbReference>
<dbReference type="EMBL" id="CAJOBE010001492">
    <property type="protein sequence ID" value="CAF3748949.1"/>
    <property type="molecule type" value="Genomic_DNA"/>
</dbReference>
<name>A0A814SHK8_9BILA</name>
<comment type="similarity">
    <text evidence="1">Belongs to the IUNH family.</text>
</comment>
<proteinExistence type="inferred from homology"/>
<evidence type="ECO:0000313" key="5">
    <source>
        <dbReference type="EMBL" id="CAF3748949.1"/>
    </source>
</evidence>
<organism evidence="4 6">
    <name type="scientific">Rotaria sordida</name>
    <dbReference type="NCBI Taxonomy" id="392033"/>
    <lineage>
        <taxon>Eukaryota</taxon>
        <taxon>Metazoa</taxon>
        <taxon>Spiralia</taxon>
        <taxon>Gnathifera</taxon>
        <taxon>Rotifera</taxon>
        <taxon>Eurotatoria</taxon>
        <taxon>Bdelloidea</taxon>
        <taxon>Philodinida</taxon>
        <taxon>Philodinidae</taxon>
        <taxon>Rotaria</taxon>
    </lineage>
</organism>
<gene>
    <name evidence="5" type="ORF">FNK824_LOCUS12129</name>
    <name evidence="4" type="ORF">RFH988_LOCUS21652</name>
    <name evidence="3" type="ORF">SEV965_LOCUS16680</name>
</gene>
<sequence>MQSVAETSAAVASSDTRRKIIIDTDTATDDALAILLALFAPNIKVEAITITVGNVDFEQQAKNALYTLEIAGKGNGEIPVYRGCSRPLMRQTHGTATYIHGNDGMSDSFFPDPKQKPEAEHAVDAIIRLVEKYPGEITLVAIGPLTNIALTLLRKPSIASQINSIYFMGGCYKFYGNVTPVATYNPWVDPEAARIVFQSGIPITTAGFDISCYSSIFTDADYEEVQKLGTKLADFFLKINRIRRVFCKERQKMNGSNHPDALTMAILIDPSIGQQMLSRYVEVEIQGELTRGVLVIDELGVMRKAPNATICAQADEKLFKEMVFNTLKII</sequence>
<dbReference type="AlphaFoldDB" id="A0A814SHK8"/>
<evidence type="ECO:0000259" key="2">
    <source>
        <dbReference type="Pfam" id="PF01156"/>
    </source>
</evidence>
<evidence type="ECO:0000256" key="1">
    <source>
        <dbReference type="ARBA" id="ARBA00009176"/>
    </source>
</evidence>
<dbReference type="Pfam" id="PF01156">
    <property type="entry name" value="IU_nuc_hydro"/>
    <property type="match status" value="1"/>
</dbReference>
<dbReference type="EMBL" id="CAJNOU010000924">
    <property type="protein sequence ID" value="CAF1116694.1"/>
    <property type="molecule type" value="Genomic_DNA"/>
</dbReference>
<dbReference type="Proteomes" id="UP000663889">
    <property type="component" value="Unassembled WGS sequence"/>
</dbReference>
<comment type="caution">
    <text evidence="4">The sequence shown here is derived from an EMBL/GenBank/DDBJ whole genome shotgun (WGS) entry which is preliminary data.</text>
</comment>
<dbReference type="Proteomes" id="UP000663882">
    <property type="component" value="Unassembled WGS sequence"/>
</dbReference>
<dbReference type="InterPro" id="IPR052775">
    <property type="entry name" value="IUN_hydrolase"/>
</dbReference>
<dbReference type="SUPFAM" id="SSF53590">
    <property type="entry name" value="Nucleoside hydrolase"/>
    <property type="match status" value="1"/>
</dbReference>
<dbReference type="InterPro" id="IPR001910">
    <property type="entry name" value="Inosine/uridine_hydrolase_dom"/>
</dbReference>
<dbReference type="PANTHER" id="PTHR46190">
    <property type="entry name" value="SI:CH211-201H21.5-RELATED"/>
    <property type="match status" value="1"/>
</dbReference>
<reference evidence="4" key="1">
    <citation type="submission" date="2021-02" db="EMBL/GenBank/DDBJ databases">
        <authorList>
            <person name="Nowell W R."/>
        </authorList>
    </citation>
    <scope>NUCLEOTIDE SEQUENCE</scope>
</reference>
<evidence type="ECO:0000313" key="3">
    <source>
        <dbReference type="EMBL" id="CAF1116694.1"/>
    </source>
</evidence>
<dbReference type="GO" id="GO:0016799">
    <property type="term" value="F:hydrolase activity, hydrolyzing N-glycosyl compounds"/>
    <property type="evidence" value="ECO:0007669"/>
    <property type="project" value="InterPro"/>
</dbReference>
<accession>A0A814SHK8</accession>
<protein>
    <recommendedName>
        <fullName evidence="2">Inosine/uridine-preferring nucleoside hydrolase domain-containing protein</fullName>
    </recommendedName>
</protein>
<dbReference type="EMBL" id="CAJNOO010001393">
    <property type="protein sequence ID" value="CAF1146125.1"/>
    <property type="molecule type" value="Genomic_DNA"/>
</dbReference>